<dbReference type="GO" id="GO:0032299">
    <property type="term" value="C:ribonuclease H2 complex"/>
    <property type="evidence" value="ECO:0007669"/>
    <property type="project" value="InterPro"/>
</dbReference>
<feature type="region of interest" description="Disordered" evidence="2">
    <location>
        <begin position="1"/>
        <end position="20"/>
    </location>
</feature>
<organism evidence="3 4">
    <name type="scientific">Talaromyces marneffei (strain ATCC 18224 / CBS 334.59 / QM 7333)</name>
    <name type="common">Penicillium marneffei</name>
    <dbReference type="NCBI Taxonomy" id="441960"/>
    <lineage>
        <taxon>Eukaryota</taxon>
        <taxon>Fungi</taxon>
        <taxon>Dikarya</taxon>
        <taxon>Ascomycota</taxon>
        <taxon>Pezizomycotina</taxon>
        <taxon>Eurotiomycetes</taxon>
        <taxon>Eurotiomycetidae</taxon>
        <taxon>Eurotiales</taxon>
        <taxon>Trichocomaceae</taxon>
        <taxon>Talaromyces</taxon>
        <taxon>Talaromyces sect. Talaromyces</taxon>
    </lineage>
</organism>
<dbReference type="GO" id="GO:0032259">
    <property type="term" value="P:methylation"/>
    <property type="evidence" value="ECO:0007669"/>
    <property type="project" value="InterPro"/>
</dbReference>
<dbReference type="PANTHER" id="PTHR12829">
    <property type="entry name" value="N6-ADENOSINE-METHYLTRANSFERASE"/>
    <property type="match status" value="1"/>
</dbReference>
<dbReference type="Pfam" id="PF05063">
    <property type="entry name" value="MT-A70"/>
    <property type="match status" value="1"/>
</dbReference>
<gene>
    <name evidence="3" type="ORF">PMAA_071550</name>
</gene>
<proteinExistence type="inferred from homology"/>
<dbReference type="EMBL" id="DS995900">
    <property type="protein sequence ID" value="EEA26070.1"/>
    <property type="molecule type" value="Genomic_DNA"/>
</dbReference>
<dbReference type="STRING" id="441960.B6Q9C5"/>
<dbReference type="OrthoDB" id="61116at2759"/>
<evidence type="ECO:0000256" key="2">
    <source>
        <dbReference type="SAM" id="MobiDB-lite"/>
    </source>
</evidence>
<dbReference type="GO" id="GO:0008168">
    <property type="term" value="F:methyltransferase activity"/>
    <property type="evidence" value="ECO:0007669"/>
    <property type="project" value="InterPro"/>
</dbReference>
<dbReference type="GO" id="GO:0005634">
    <property type="term" value="C:nucleus"/>
    <property type="evidence" value="ECO:0007669"/>
    <property type="project" value="TreeGrafter"/>
</dbReference>
<dbReference type="InterPro" id="IPR007757">
    <property type="entry name" value="MT-A70-like"/>
</dbReference>
<reference evidence="4" key="1">
    <citation type="journal article" date="2015" name="Genome Announc.">
        <title>Genome sequence of the AIDS-associated pathogen Penicillium marneffei (ATCC18224) and its near taxonomic relative Talaromyces stipitatus (ATCC10500).</title>
        <authorList>
            <person name="Nierman W.C."/>
            <person name="Fedorova-Abrams N.D."/>
            <person name="Andrianopoulos A."/>
        </authorList>
    </citation>
    <scope>NUCLEOTIDE SEQUENCE [LARGE SCALE GENOMIC DNA]</scope>
    <source>
        <strain evidence="4">ATCC 18224 / CBS 334.59 / QM 7333</strain>
    </source>
</reference>
<dbReference type="InterPro" id="IPR002052">
    <property type="entry name" value="DNA_methylase_N6_adenine_CS"/>
</dbReference>
<dbReference type="PROSITE" id="PS51143">
    <property type="entry name" value="MT_A70"/>
    <property type="match status" value="1"/>
</dbReference>
<sequence length="589" mass="66194">MLALRSAPKSSNSNETLTGNCTPNILPCRIHYDGPIETSKRHWHAVKGEKGVVASPTNRLVPAANRNSNMDDELPEEPVKILESQATFDSFVVWGHEIPPAADDTFVKGVDEWIKLAEANNPLHRRICLSTNPYPRQNSPAFDDPHEDLAPVCGTGKGAFGLDWLGQRIDVDFDFSYPTFLTVDNCYKRDADIRNTMQIFSSKPLEQPYPSPPEPKSEAARARLLSRIPESELLFHKSIASSIQKGVDEIQHGLPRGTKWCGPRRVSSGVTERVEQMAVYEPSRKRLKSDHSVRYTVNTEKQPPLILSPSSINQLAGLIDLHDLQVKNPSPLEAATLRVKGPGIDTTTSYTVPPASSFVLGDISPSQIYSDSNNSPIPRLLSTEKFNIILFDPPWPNRSVRRSSQYPTHGYLEMDSLVTIMQQTIISHLSFGDGSSTKKSMVGIWTTNNAKSRQAAYDAFSNTGLEMFEIWIWIKTTENGDLVSPLDGLWRKPYEVLFLGRPKKDTEEDQELIKRIVAAVPDEHSRKPNLKELLELLFFRGEENEIRDTSFTIKEYTALEVFARNLTAGWCACGNDVLKFNADQWWYQP</sequence>
<dbReference type="GO" id="GO:0003676">
    <property type="term" value="F:nucleic acid binding"/>
    <property type="evidence" value="ECO:0007669"/>
    <property type="project" value="InterPro"/>
</dbReference>
<dbReference type="PANTHER" id="PTHR12829:SF4">
    <property type="entry name" value="N(6)-ADENINE-SPECIFIC METHYLTRANSFERASE METTL4"/>
    <property type="match status" value="1"/>
</dbReference>
<dbReference type="GO" id="GO:0006401">
    <property type="term" value="P:RNA catabolic process"/>
    <property type="evidence" value="ECO:0007669"/>
    <property type="project" value="InterPro"/>
</dbReference>
<protein>
    <submittedName>
        <fullName evidence="3">MT-A70 family</fullName>
    </submittedName>
</protein>
<name>B6Q9C5_TALMQ</name>
<dbReference type="HOGENOM" id="CLU_027091_4_1_1"/>
<keyword evidence="4" id="KW-1185">Reference proteome</keyword>
<evidence type="ECO:0000256" key="1">
    <source>
        <dbReference type="PROSITE-ProRule" id="PRU00489"/>
    </source>
</evidence>
<comment type="similarity">
    <text evidence="1">Belongs to the MT-A70-like family.</text>
</comment>
<evidence type="ECO:0000313" key="4">
    <source>
        <dbReference type="Proteomes" id="UP000001294"/>
    </source>
</evidence>
<dbReference type="InterPro" id="IPR013924">
    <property type="entry name" value="RNase_H2_suC"/>
</dbReference>
<dbReference type="AlphaFoldDB" id="B6Q9C5"/>
<dbReference type="PhylomeDB" id="B6Q9C5"/>
<dbReference type="Gene3D" id="2.40.128.680">
    <property type="match status" value="1"/>
</dbReference>
<dbReference type="VEuPathDB" id="FungiDB:PMAA_071550"/>
<evidence type="ECO:0000313" key="3">
    <source>
        <dbReference type="EMBL" id="EEA26070.1"/>
    </source>
</evidence>
<dbReference type="Pfam" id="PF08615">
    <property type="entry name" value="RNase_H2_suC"/>
    <property type="match status" value="1"/>
</dbReference>
<dbReference type="PROSITE" id="PS00092">
    <property type="entry name" value="N6_MTASE"/>
    <property type="match status" value="1"/>
</dbReference>
<feature type="compositionally biased region" description="Polar residues" evidence="2">
    <location>
        <begin position="8"/>
        <end position="20"/>
    </location>
</feature>
<dbReference type="CDD" id="cd09271">
    <property type="entry name" value="RNase_H2-C"/>
    <property type="match status" value="1"/>
</dbReference>
<dbReference type="Proteomes" id="UP000001294">
    <property type="component" value="Unassembled WGS sequence"/>
</dbReference>
<accession>B6Q9C5</accession>